<evidence type="ECO:0000256" key="2">
    <source>
        <dbReference type="SAM" id="MobiDB-lite"/>
    </source>
</evidence>
<proteinExistence type="predicted"/>
<feature type="region of interest" description="Disordered" evidence="2">
    <location>
        <begin position="384"/>
        <end position="449"/>
    </location>
</feature>
<feature type="compositionally biased region" description="Polar residues" evidence="2">
    <location>
        <begin position="384"/>
        <end position="402"/>
    </location>
</feature>
<comment type="caution">
    <text evidence="3">The sequence shown here is derived from an EMBL/GenBank/DDBJ whole genome shotgun (WGS) entry which is preliminary data.</text>
</comment>
<keyword evidence="4" id="KW-1185">Reference proteome</keyword>
<gene>
    <name evidence="3" type="ORF">PHET_04901</name>
</gene>
<feature type="coiled-coil region" evidence="1">
    <location>
        <begin position="7"/>
        <end position="41"/>
    </location>
</feature>
<feature type="coiled-coil region" evidence="1">
    <location>
        <begin position="220"/>
        <end position="291"/>
    </location>
</feature>
<evidence type="ECO:0000256" key="1">
    <source>
        <dbReference type="SAM" id="Coils"/>
    </source>
</evidence>
<keyword evidence="1" id="KW-0175">Coiled coil</keyword>
<evidence type="ECO:0000313" key="4">
    <source>
        <dbReference type="Proteomes" id="UP000748531"/>
    </source>
</evidence>
<organism evidence="3 4">
    <name type="scientific">Paragonimus heterotremus</name>
    <dbReference type="NCBI Taxonomy" id="100268"/>
    <lineage>
        <taxon>Eukaryota</taxon>
        <taxon>Metazoa</taxon>
        <taxon>Spiralia</taxon>
        <taxon>Lophotrochozoa</taxon>
        <taxon>Platyhelminthes</taxon>
        <taxon>Trematoda</taxon>
        <taxon>Digenea</taxon>
        <taxon>Plagiorchiida</taxon>
        <taxon>Troglotremata</taxon>
        <taxon>Troglotrematidae</taxon>
        <taxon>Paragonimus</taxon>
    </lineage>
</organism>
<accession>A0A8J4X032</accession>
<dbReference type="Proteomes" id="UP000748531">
    <property type="component" value="Unassembled WGS sequence"/>
</dbReference>
<dbReference type="AlphaFoldDB" id="A0A8J4X032"/>
<dbReference type="OrthoDB" id="6254539at2759"/>
<name>A0A8J4X032_9TREM</name>
<protein>
    <submittedName>
        <fullName evidence="3">Tropomyosin</fullName>
    </submittedName>
</protein>
<reference evidence="3" key="1">
    <citation type="submission" date="2019-05" db="EMBL/GenBank/DDBJ databases">
        <title>Annotation for the trematode Paragonimus heterotremus.</title>
        <authorList>
            <person name="Choi Y.-J."/>
        </authorList>
    </citation>
    <scope>NUCLEOTIDE SEQUENCE</scope>
    <source>
        <strain evidence="3">LC</strain>
    </source>
</reference>
<sequence>MDVSPKMEGLKQEIHDLKQKLQLAQQMERAYLDEIEQLKDALHSMSVSRPQSTTDSPKPSNDTCIVEQLEQRVLCAEQEVTRLTEQLRLSKQQRIHLEERLETLTSEPSVSSFDLNQSDRTQLVEEVARLKEELDNMEASSRVERSKLERRLAESEEERASLQSDVSELERHLKELRNEMADTRAQLQAVELQANCSTDTRGSSVFSEVEDRRIRAEGLVLRQRQSIENLTAELKRTQAEAKRKLTEEVQKLEIRFRDRDTKFTDNLVAERTRLLADNRTLTLQLQQLEELQLDNERRAMKLSKAFNFHGDCQEPLISMLERRITTLQRRLNEKTSLVDGLRERVLKANLLRRQMQTELWSQMDTNARLSEQLARYQQQKLVSETSSNLEQTKQTKHSSAGASAQPVADRTTLSMSLSGEHVQTAHDENTNPCGKHAQSLSKKAEESKIAKVKQIAVDLNHLEMNSGQTSETELPSNCKAS</sequence>
<dbReference type="EMBL" id="LUCH01002565">
    <property type="protein sequence ID" value="KAF5401302.1"/>
    <property type="molecule type" value="Genomic_DNA"/>
</dbReference>
<feature type="coiled-coil region" evidence="1">
    <location>
        <begin position="317"/>
        <end position="344"/>
    </location>
</feature>
<feature type="coiled-coil region" evidence="1">
    <location>
        <begin position="66"/>
        <end position="193"/>
    </location>
</feature>
<evidence type="ECO:0000313" key="3">
    <source>
        <dbReference type="EMBL" id="KAF5401302.1"/>
    </source>
</evidence>